<dbReference type="SUPFAM" id="SSF51730">
    <property type="entry name" value="FAD-linked oxidoreductase"/>
    <property type="match status" value="1"/>
</dbReference>
<evidence type="ECO:0000256" key="4">
    <source>
        <dbReference type="ARBA" id="ARBA00022630"/>
    </source>
</evidence>
<proteinExistence type="inferred from homology"/>
<evidence type="ECO:0000256" key="8">
    <source>
        <dbReference type="RuleBase" id="RU003862"/>
    </source>
</evidence>
<dbReference type="EMBL" id="CP033896">
    <property type="protein sequence ID" value="AZA13175.1"/>
    <property type="molecule type" value="Genomic_DNA"/>
</dbReference>
<comment type="pathway">
    <text evidence="2 8">One-carbon metabolism; tetrahydrofolate interconversion.</text>
</comment>
<dbReference type="Proteomes" id="UP000269019">
    <property type="component" value="Chromosome"/>
</dbReference>
<dbReference type="GO" id="GO:0005829">
    <property type="term" value="C:cytosol"/>
    <property type="evidence" value="ECO:0007669"/>
    <property type="project" value="TreeGrafter"/>
</dbReference>
<keyword evidence="5 8" id="KW-0274">FAD</keyword>
<name>A0A3G6J512_9CORY</name>
<dbReference type="PANTHER" id="PTHR45754:SF3">
    <property type="entry name" value="METHYLENETETRAHYDROFOLATE REDUCTASE (NADPH)"/>
    <property type="match status" value="1"/>
</dbReference>
<dbReference type="GO" id="GO:0071949">
    <property type="term" value="F:FAD binding"/>
    <property type="evidence" value="ECO:0007669"/>
    <property type="project" value="TreeGrafter"/>
</dbReference>
<dbReference type="InterPro" id="IPR003171">
    <property type="entry name" value="Mehydrof_redctse-like"/>
</dbReference>
<dbReference type="AlphaFoldDB" id="A0A3G6J512"/>
<comment type="cofactor">
    <cofactor evidence="1 8">
        <name>FAD</name>
        <dbReference type="ChEBI" id="CHEBI:57692"/>
    </cofactor>
</comment>
<evidence type="ECO:0000256" key="3">
    <source>
        <dbReference type="ARBA" id="ARBA00006743"/>
    </source>
</evidence>
<evidence type="ECO:0000313" key="9">
    <source>
        <dbReference type="EMBL" id="AZA13175.1"/>
    </source>
</evidence>
<evidence type="ECO:0000256" key="5">
    <source>
        <dbReference type="ARBA" id="ARBA00022827"/>
    </source>
</evidence>
<organism evidence="9 10">
    <name type="scientific">Corynebacterium choanae</name>
    <dbReference type="NCBI Taxonomy" id="1862358"/>
    <lineage>
        <taxon>Bacteria</taxon>
        <taxon>Bacillati</taxon>
        <taxon>Actinomycetota</taxon>
        <taxon>Actinomycetes</taxon>
        <taxon>Mycobacteriales</taxon>
        <taxon>Corynebacteriaceae</taxon>
        <taxon>Corynebacterium</taxon>
    </lineage>
</organism>
<evidence type="ECO:0000256" key="7">
    <source>
        <dbReference type="ARBA" id="ARBA00048628"/>
    </source>
</evidence>
<dbReference type="Gene3D" id="3.20.20.220">
    <property type="match status" value="1"/>
</dbReference>
<dbReference type="Pfam" id="PF02219">
    <property type="entry name" value="MTHFR"/>
    <property type="match status" value="1"/>
</dbReference>
<keyword evidence="6 8" id="KW-0560">Oxidoreductase</keyword>
<reference evidence="9 10" key="1">
    <citation type="submission" date="2018-11" db="EMBL/GenBank/DDBJ databases">
        <authorList>
            <person name="Kleinhagauer T."/>
            <person name="Glaeser S.P."/>
            <person name="Spergser J."/>
            <person name="Ruckert C."/>
            <person name="Kaempfer P."/>
            <person name="Busse H.-J."/>
        </authorList>
    </citation>
    <scope>NUCLEOTIDE SEQUENCE [LARGE SCALE GENOMIC DNA]</scope>
    <source>
        <strain evidence="9 10">200CH</strain>
    </source>
</reference>
<protein>
    <recommendedName>
        <fullName evidence="8">Methylenetetrahydrofolate reductase</fullName>
    </recommendedName>
</protein>
<keyword evidence="4 8" id="KW-0285">Flavoprotein</keyword>
<evidence type="ECO:0000256" key="1">
    <source>
        <dbReference type="ARBA" id="ARBA00001974"/>
    </source>
</evidence>
<dbReference type="InterPro" id="IPR029041">
    <property type="entry name" value="FAD-linked_oxidoreductase-like"/>
</dbReference>
<dbReference type="CDD" id="cd00537">
    <property type="entry name" value="MTHFR"/>
    <property type="match status" value="1"/>
</dbReference>
<evidence type="ECO:0000256" key="2">
    <source>
        <dbReference type="ARBA" id="ARBA00004777"/>
    </source>
</evidence>
<evidence type="ECO:0000313" key="10">
    <source>
        <dbReference type="Proteomes" id="UP000269019"/>
    </source>
</evidence>
<comment type="similarity">
    <text evidence="3 8">Belongs to the methylenetetrahydrofolate reductase family.</text>
</comment>
<evidence type="ECO:0000256" key="6">
    <source>
        <dbReference type="ARBA" id="ARBA00023002"/>
    </source>
</evidence>
<accession>A0A3G6J512</accession>
<dbReference type="UniPathway" id="UPA00193"/>
<dbReference type="GO" id="GO:0106312">
    <property type="term" value="F:methylenetetrahydrofolate reductase (NADH) activity"/>
    <property type="evidence" value="ECO:0007669"/>
    <property type="project" value="UniProtKB-EC"/>
</dbReference>
<dbReference type="RefSeq" id="WP_123926941.1">
    <property type="nucleotide sequence ID" value="NZ_CP033896.1"/>
</dbReference>
<comment type="catalytic activity">
    <reaction evidence="7">
        <text>(6S)-5-methyl-5,6,7,8-tetrahydrofolate + NAD(+) = (6R)-5,10-methylene-5,6,7,8-tetrahydrofolate + NADH + H(+)</text>
        <dbReference type="Rhea" id="RHEA:19821"/>
        <dbReference type="ChEBI" id="CHEBI:15378"/>
        <dbReference type="ChEBI" id="CHEBI:15636"/>
        <dbReference type="ChEBI" id="CHEBI:18608"/>
        <dbReference type="ChEBI" id="CHEBI:57540"/>
        <dbReference type="ChEBI" id="CHEBI:57945"/>
        <dbReference type="EC" id="1.5.1.54"/>
    </reaction>
    <physiologicalReaction direction="right-to-left" evidence="7">
        <dbReference type="Rhea" id="RHEA:19823"/>
    </physiologicalReaction>
</comment>
<keyword evidence="10" id="KW-1185">Reference proteome</keyword>
<dbReference type="GO" id="GO:0035999">
    <property type="term" value="P:tetrahydrofolate interconversion"/>
    <property type="evidence" value="ECO:0007669"/>
    <property type="project" value="UniProtKB-UniPathway"/>
</dbReference>
<dbReference type="PANTHER" id="PTHR45754">
    <property type="entry name" value="METHYLENETETRAHYDROFOLATE REDUCTASE"/>
    <property type="match status" value="1"/>
</dbReference>
<dbReference type="GO" id="GO:0009086">
    <property type="term" value="P:methionine biosynthetic process"/>
    <property type="evidence" value="ECO:0007669"/>
    <property type="project" value="TreeGrafter"/>
</dbReference>
<sequence length="339" mass="36489">MLRAHQYCPARTFADTAPGGSAAAETDDTCVHPPQSLLQGKVAFSFEVMPPRDLTAAPKFWATLEQLVASRPDFISVTYGAAGQDRRGAREVTHSIAFDSPTVPIAHFTCVGTSVDEVRQITNDYLDSGVRTFLALRGDPPANRPDWQPADDALTCAADLVRLIRQEEFSRCAEHPSQALRASLRPLRIGVAAFPDGNPAAGTTVAQEVERLVHKQVAGADFAITQTVWSADTYATFVREARAKGVTIPIIPGILPPVEARRLHRVHELTGVPIPERLLADLSAAPDSAAAATVGYNFAGKLIVDLIAEGAPGIHLYTFNQAEPALRTLDRATELLTEN</sequence>
<dbReference type="OrthoDB" id="9812555at2"/>
<gene>
    <name evidence="9" type="primary">metF</name>
    <name evidence="9" type="ORF">CCHOA_03830</name>
</gene>
<dbReference type="KEGG" id="ccho:CCHOA_03830"/>